<dbReference type="EMBL" id="JAZAVK010000066">
    <property type="protein sequence ID" value="KAK7426452.1"/>
    <property type="molecule type" value="Genomic_DNA"/>
</dbReference>
<protein>
    <submittedName>
        <fullName evidence="1">Uncharacterized protein</fullName>
    </submittedName>
</protein>
<comment type="caution">
    <text evidence="1">The sequence shown here is derived from an EMBL/GenBank/DDBJ whole genome shotgun (WGS) entry which is preliminary data.</text>
</comment>
<sequence length="81" mass="9205">MHMHNLAQNMPDLVRDWELDSNVVGDDYTIQTSYVSDPVKDLWPTRIEEKWEDLVAMAVTRMVPSVSSIAPKAHVLANTKP</sequence>
<dbReference type="Proteomes" id="UP001498421">
    <property type="component" value="Unassembled WGS sequence"/>
</dbReference>
<evidence type="ECO:0000313" key="2">
    <source>
        <dbReference type="Proteomes" id="UP001498421"/>
    </source>
</evidence>
<gene>
    <name evidence="1" type="ORF">QQZ08_007047</name>
</gene>
<name>A0ABR1I0C1_9HYPO</name>
<accession>A0ABR1I0C1</accession>
<evidence type="ECO:0000313" key="1">
    <source>
        <dbReference type="EMBL" id="KAK7426452.1"/>
    </source>
</evidence>
<organism evidence="1 2">
    <name type="scientific">Neonectria magnoliae</name>
    <dbReference type="NCBI Taxonomy" id="2732573"/>
    <lineage>
        <taxon>Eukaryota</taxon>
        <taxon>Fungi</taxon>
        <taxon>Dikarya</taxon>
        <taxon>Ascomycota</taxon>
        <taxon>Pezizomycotina</taxon>
        <taxon>Sordariomycetes</taxon>
        <taxon>Hypocreomycetidae</taxon>
        <taxon>Hypocreales</taxon>
        <taxon>Nectriaceae</taxon>
        <taxon>Neonectria</taxon>
    </lineage>
</organism>
<reference evidence="1 2" key="1">
    <citation type="journal article" date="2025" name="Microbiol. Resour. Announc.">
        <title>Draft genome sequences for Neonectria magnoliae and Neonectria punicea, canker pathogens of Liriodendron tulipifera and Acer saccharum in West Virginia.</title>
        <authorList>
            <person name="Petronek H.M."/>
            <person name="Kasson M.T."/>
            <person name="Metheny A.M."/>
            <person name="Stauder C.M."/>
            <person name="Lovett B."/>
            <person name="Lynch S.C."/>
            <person name="Garnas J.R."/>
            <person name="Kasson L.R."/>
            <person name="Stajich J.E."/>
        </authorList>
    </citation>
    <scope>NUCLEOTIDE SEQUENCE [LARGE SCALE GENOMIC DNA]</scope>
    <source>
        <strain evidence="1 2">NRRL 64651</strain>
    </source>
</reference>
<proteinExistence type="predicted"/>
<keyword evidence="2" id="KW-1185">Reference proteome</keyword>